<dbReference type="Proteomes" id="UP000076502">
    <property type="component" value="Unassembled WGS sequence"/>
</dbReference>
<feature type="compositionally biased region" description="Polar residues" evidence="1">
    <location>
        <begin position="429"/>
        <end position="438"/>
    </location>
</feature>
<protein>
    <submittedName>
        <fullName evidence="2">Uncharacterized protein</fullName>
    </submittedName>
</protein>
<feature type="compositionally biased region" description="Low complexity" evidence="1">
    <location>
        <begin position="417"/>
        <end position="428"/>
    </location>
</feature>
<feature type="region of interest" description="Disordered" evidence="1">
    <location>
        <begin position="403"/>
        <end position="441"/>
    </location>
</feature>
<accession>A0A154PAY5</accession>
<organism evidence="2 3">
    <name type="scientific">Dufourea novaeangliae</name>
    <name type="common">Sweat bee</name>
    <dbReference type="NCBI Taxonomy" id="178035"/>
    <lineage>
        <taxon>Eukaryota</taxon>
        <taxon>Metazoa</taxon>
        <taxon>Ecdysozoa</taxon>
        <taxon>Arthropoda</taxon>
        <taxon>Hexapoda</taxon>
        <taxon>Insecta</taxon>
        <taxon>Pterygota</taxon>
        <taxon>Neoptera</taxon>
        <taxon>Endopterygota</taxon>
        <taxon>Hymenoptera</taxon>
        <taxon>Apocrita</taxon>
        <taxon>Aculeata</taxon>
        <taxon>Apoidea</taxon>
        <taxon>Anthophila</taxon>
        <taxon>Halictidae</taxon>
        <taxon>Rophitinae</taxon>
        <taxon>Dufourea</taxon>
    </lineage>
</organism>
<reference evidence="2 3" key="1">
    <citation type="submission" date="2015-07" db="EMBL/GenBank/DDBJ databases">
        <title>The genome of Dufourea novaeangliae.</title>
        <authorList>
            <person name="Pan H."/>
            <person name="Kapheim K."/>
        </authorList>
    </citation>
    <scope>NUCLEOTIDE SEQUENCE [LARGE SCALE GENOMIC DNA]</scope>
    <source>
        <strain evidence="2">0120121106</strain>
        <tissue evidence="2">Whole body</tissue>
    </source>
</reference>
<evidence type="ECO:0000256" key="1">
    <source>
        <dbReference type="SAM" id="MobiDB-lite"/>
    </source>
</evidence>
<proteinExistence type="predicted"/>
<evidence type="ECO:0000313" key="3">
    <source>
        <dbReference type="Proteomes" id="UP000076502"/>
    </source>
</evidence>
<dbReference type="AlphaFoldDB" id="A0A154PAY5"/>
<gene>
    <name evidence="2" type="ORF">WN55_09254</name>
</gene>
<evidence type="ECO:0000313" key="2">
    <source>
        <dbReference type="EMBL" id="KZC08350.1"/>
    </source>
</evidence>
<dbReference type="EMBL" id="KQ434846">
    <property type="protein sequence ID" value="KZC08350.1"/>
    <property type="molecule type" value="Genomic_DNA"/>
</dbReference>
<name>A0A154PAY5_DUFNO</name>
<keyword evidence="3" id="KW-1185">Reference proteome</keyword>
<feature type="region of interest" description="Disordered" evidence="1">
    <location>
        <begin position="244"/>
        <end position="288"/>
    </location>
</feature>
<sequence length="471" mass="52244">MGKESLKLIENRKILWRNVEGKRESHCRGIPCTECNTVQRTVTASVTKRFVDGALHAAGHCPKGKPYGGAVINSRGQLIINPTRVFRATPSCRVTGQGSFVAIHNATGKTDDEKVERERHWEGEWTTPADEYEAIDYSFASHQSAPFFEDGSYGLGSYYVIGTDVHGGCDLASGTGDINPLTFINRRRWSVSLNNCVRKYGQKVGSIGVQTNPVNVLDLVDILKKRGQPGTNIENFSKWYTKKTHRPLRRPNPIRSPRIQGPTHYPVNLPRKIQPISKNPEDKQPARYEVSSVLTRRGDSTRIFTESADLSADCAARIFAGSSCPTEGAAGYTTERERKKERSLVWINASERSQRRERGFVQEVPLSNHGLFFFFFSSSPFLRSARPIFFCRAVTNECRSADASAGLTRPDGCSWNPGTPRSSTGTTSVPANEQNRGLNRQHVRAVRYSPGPVRAPVGYKRSPPLLCVSAG</sequence>